<protein>
    <submittedName>
        <fullName evidence="2">Uncharacterized protein</fullName>
    </submittedName>
</protein>
<dbReference type="KEGG" id="vg:14477143"/>
<evidence type="ECO:0000313" key="2">
    <source>
        <dbReference type="EMBL" id="AGC34274.1"/>
    </source>
</evidence>
<dbReference type="GeneID" id="14477143"/>
<dbReference type="Proteomes" id="UP000011138">
    <property type="component" value="Segment"/>
</dbReference>
<organism evidence="2 3">
    <name type="scientific">Halorubrum sodomense tailed virus 2</name>
    <dbReference type="NCBI Taxonomy" id="1262527"/>
    <lineage>
        <taxon>Viruses</taxon>
        <taxon>Duplodnaviria</taxon>
        <taxon>Heunggongvirae</taxon>
        <taxon>Uroviricota</taxon>
        <taxon>Caudoviricetes</taxon>
        <taxon>Thumleimavirales</taxon>
        <taxon>Hafunaviridae</taxon>
        <taxon>Mincapvirus</taxon>
        <taxon>Mincapvirus eilatense</taxon>
        <taxon>Mincapvirus HSTV2</taxon>
    </lineage>
</organism>
<evidence type="ECO:0000313" key="3">
    <source>
        <dbReference type="Proteomes" id="UP000011138"/>
    </source>
</evidence>
<accession>L7TGJ1</accession>
<dbReference type="OrthoDB" id="34054at10239"/>
<proteinExistence type="predicted"/>
<feature type="region of interest" description="Disordered" evidence="1">
    <location>
        <begin position="1"/>
        <end position="34"/>
    </location>
</feature>
<reference evidence="2 3" key="1">
    <citation type="journal article" date="2013" name="J. Virol.">
        <title>Insights into head-tailed viruses infecting extremely halophilic archaea.</title>
        <authorList>
            <person name="Pietila M.K."/>
            <person name="Laurinmaki P."/>
            <person name="Russell D.A."/>
            <person name="Ko C.C."/>
            <person name="Jacobs-Sera D."/>
            <person name="Butcher S.J."/>
            <person name="Bamford D.H."/>
            <person name="Hendrix R.W."/>
        </authorList>
    </citation>
    <scope>NUCLEOTIDE SEQUENCE [LARGE SCALE GENOMIC DNA]</scope>
</reference>
<sequence>MSSDKDGDASGHRSVRRSRAGPGVVADPPTDGGAITVVEVTNPDDEPTGLLIEWKCASNSQWIWAKAGSYREIPR</sequence>
<dbReference type="RefSeq" id="YP_007379084.1">
    <property type="nucleotide sequence ID" value="NC_020159.1"/>
</dbReference>
<gene>
    <name evidence="2" type="primary">5</name>
    <name evidence="2" type="ORF">HSTV2_5</name>
</gene>
<evidence type="ECO:0000256" key="1">
    <source>
        <dbReference type="SAM" id="MobiDB-lite"/>
    </source>
</evidence>
<keyword evidence="3" id="KW-1185">Reference proteome</keyword>
<dbReference type="EMBL" id="KC117376">
    <property type="protein sequence ID" value="AGC34274.1"/>
    <property type="molecule type" value="Genomic_DNA"/>
</dbReference>
<name>L7TGJ1_9CAUD</name>
<feature type="compositionally biased region" description="Basic and acidic residues" evidence="1">
    <location>
        <begin position="1"/>
        <end position="11"/>
    </location>
</feature>